<dbReference type="InterPro" id="IPR035965">
    <property type="entry name" value="PAS-like_dom_sf"/>
</dbReference>
<feature type="coiled-coil region" evidence="1">
    <location>
        <begin position="577"/>
        <end position="625"/>
    </location>
</feature>
<dbReference type="PROSITE" id="PS50883">
    <property type="entry name" value="EAL"/>
    <property type="match status" value="1"/>
</dbReference>
<dbReference type="Pfam" id="PF00990">
    <property type="entry name" value="GGDEF"/>
    <property type="match status" value="1"/>
</dbReference>
<dbReference type="Gene3D" id="3.20.20.450">
    <property type="entry name" value="EAL domain"/>
    <property type="match status" value="1"/>
</dbReference>
<dbReference type="PROSITE" id="PS50112">
    <property type="entry name" value="PAS"/>
    <property type="match status" value="3"/>
</dbReference>
<evidence type="ECO:0000259" key="4">
    <source>
        <dbReference type="PROSITE" id="PS50112"/>
    </source>
</evidence>
<dbReference type="Pfam" id="PF00563">
    <property type="entry name" value="EAL"/>
    <property type="match status" value="1"/>
</dbReference>
<feature type="domain" description="PAS" evidence="4">
    <location>
        <begin position="622"/>
        <end position="693"/>
    </location>
</feature>
<dbReference type="InterPro" id="IPR001638">
    <property type="entry name" value="Solute-binding_3/MltF_N"/>
</dbReference>
<dbReference type="NCBIfam" id="TIGR00229">
    <property type="entry name" value="sensory_box"/>
    <property type="match status" value="2"/>
</dbReference>
<dbReference type="PROSITE" id="PS50887">
    <property type="entry name" value="GGDEF"/>
    <property type="match status" value="1"/>
</dbReference>
<evidence type="ECO:0000256" key="2">
    <source>
        <dbReference type="SAM" id="Phobius"/>
    </source>
</evidence>
<dbReference type="InterPro" id="IPR001610">
    <property type="entry name" value="PAC"/>
</dbReference>
<dbReference type="EMBL" id="JBHTLM010000002">
    <property type="protein sequence ID" value="MFD1175531.1"/>
    <property type="molecule type" value="Genomic_DNA"/>
</dbReference>
<feature type="domain" description="PAC" evidence="5">
    <location>
        <begin position="697"/>
        <end position="749"/>
    </location>
</feature>
<dbReference type="Proteomes" id="UP001597262">
    <property type="component" value="Unassembled WGS sequence"/>
</dbReference>
<feature type="transmembrane region" description="Helical" evidence="2">
    <location>
        <begin position="263"/>
        <end position="285"/>
    </location>
</feature>
<keyword evidence="3" id="KW-0732">Signal</keyword>
<dbReference type="SMART" id="SM00091">
    <property type="entry name" value="PAS"/>
    <property type="match status" value="4"/>
</dbReference>
<dbReference type="SMART" id="SM00086">
    <property type="entry name" value="PAC"/>
    <property type="match status" value="3"/>
</dbReference>
<dbReference type="CDD" id="cd00130">
    <property type="entry name" value="PAS"/>
    <property type="match status" value="2"/>
</dbReference>
<feature type="domain" description="PAC" evidence="5">
    <location>
        <begin position="534"/>
        <end position="586"/>
    </location>
</feature>
<dbReference type="PROSITE" id="PS50113">
    <property type="entry name" value="PAC"/>
    <property type="match status" value="2"/>
</dbReference>
<dbReference type="InterPro" id="IPR000160">
    <property type="entry name" value="GGDEF_dom"/>
</dbReference>
<dbReference type="Pfam" id="PF00497">
    <property type="entry name" value="SBP_bac_3"/>
    <property type="match status" value="1"/>
</dbReference>
<dbReference type="InterPro" id="IPR052155">
    <property type="entry name" value="Biofilm_reg_signaling"/>
</dbReference>
<evidence type="ECO:0000313" key="8">
    <source>
        <dbReference type="EMBL" id="MFD1175531.1"/>
    </source>
</evidence>
<dbReference type="InterPro" id="IPR000014">
    <property type="entry name" value="PAS"/>
</dbReference>
<evidence type="ECO:0000256" key="3">
    <source>
        <dbReference type="SAM" id="SignalP"/>
    </source>
</evidence>
<keyword evidence="2" id="KW-0472">Membrane</keyword>
<proteinExistence type="predicted"/>
<evidence type="ECO:0000313" key="9">
    <source>
        <dbReference type="Proteomes" id="UP001597262"/>
    </source>
</evidence>
<protein>
    <submittedName>
        <fullName evidence="8">EAL domain-containing protein</fullName>
    </submittedName>
</protein>
<dbReference type="RefSeq" id="WP_379316971.1">
    <property type="nucleotide sequence ID" value="NZ_JBHTLM010000002.1"/>
</dbReference>
<evidence type="ECO:0000259" key="7">
    <source>
        <dbReference type="PROSITE" id="PS50887"/>
    </source>
</evidence>
<feature type="domain" description="EAL" evidence="6">
    <location>
        <begin position="920"/>
        <end position="1174"/>
    </location>
</feature>
<feature type="coiled-coil region" evidence="1">
    <location>
        <begin position="413"/>
        <end position="444"/>
    </location>
</feature>
<dbReference type="SUPFAM" id="SSF55785">
    <property type="entry name" value="PYP-like sensor domain (PAS domain)"/>
    <property type="match status" value="3"/>
</dbReference>
<evidence type="ECO:0000259" key="5">
    <source>
        <dbReference type="PROSITE" id="PS50113"/>
    </source>
</evidence>
<gene>
    <name evidence="8" type="ORF">ACFQ3W_04340</name>
</gene>
<dbReference type="InterPro" id="IPR001633">
    <property type="entry name" value="EAL_dom"/>
</dbReference>
<dbReference type="Pfam" id="PF08447">
    <property type="entry name" value="PAS_3"/>
    <property type="match status" value="2"/>
</dbReference>
<dbReference type="InterPro" id="IPR029787">
    <property type="entry name" value="Nucleotide_cyclase"/>
</dbReference>
<dbReference type="SMART" id="SM00267">
    <property type="entry name" value="GGDEF"/>
    <property type="match status" value="1"/>
</dbReference>
<dbReference type="CDD" id="cd01949">
    <property type="entry name" value="GGDEF"/>
    <property type="match status" value="1"/>
</dbReference>
<dbReference type="InterPro" id="IPR043128">
    <property type="entry name" value="Rev_trsase/Diguanyl_cyclase"/>
</dbReference>
<feature type="domain" description="GGDEF" evidence="7">
    <location>
        <begin position="778"/>
        <end position="911"/>
    </location>
</feature>
<keyword evidence="2" id="KW-1133">Transmembrane helix</keyword>
<dbReference type="InterPro" id="IPR000700">
    <property type="entry name" value="PAS-assoc_C"/>
</dbReference>
<feature type="chain" id="PRO_5047069353" evidence="3">
    <location>
        <begin position="28"/>
        <end position="1189"/>
    </location>
</feature>
<dbReference type="SMART" id="SM00062">
    <property type="entry name" value="PBPb"/>
    <property type="match status" value="1"/>
</dbReference>
<sequence length="1189" mass="137414">MKRIMKTLMAIVVFALALGLWIPAADAEPRDIRYETELDYPPYKFWQNGFPTGFDLELTNLIFADKNYSLSYAATDWQHAYEKLKKGTLDTVGLMAVDKDRKKDILYSKPVTVTYTAVYANKWFRDKVTMETLKNYSVGVAANQYTEALLKRESGIHKYRTYRTVEAGLHALRNGEIALLFENQDVVDYLIVKQDLTGEIHKMLPNLYPEDVAYGVSKQDQWLVDFINHRIDALQDSGTYEDLYQKYFFKHSEYYQHSNRKRLIYFGTVALLLVSVTMLLLKLYINRLRKTIYGEREFSREVLDHTNLFIWAVNRDKATVRFNHYAEKVTGVPETEAVGTAYNGFKLLNDQYSELISLLDQAFNGQFVDNLEVHLTCSGQKQTKAFLFRTSVIFDLTGAPDVFVMTGVDIEERKQYENKLQASYQELEATYEQLSATQEEQLRQFDELVANQGKLRISEERFRLATLGSGAAIWDTHPSTGRYFISDRLYELLGYTREESDNTFGDWKVLVHPDDQDLMEQRRIDYLQGKTPVYECEYRVRKRDGEYLWIQARGKLRRDASGKVEQFAGSMIDVTDRKQYELRLEESNKELEQICAELNATQAELKENYDRVLEHQEKLRRSEERYRLVTEASNGGTWEVDLIHDSWYYSPRWYELLGYPEEERSFSGSMKQLVHADDFTRFEEELEAVRMKRKELFQCEYRLRHQSGGYRWFIGRGKALLDENGMPNRMAGSIADNHELKLYQGRLQHLAYHDALCDLPNRRYLLEEMETIFTQPGARGALCFIDVDNFKFVNDTLGHKIGDGILKDASSRLTSVIGHEGMLFRLGGDEFVILLKDVENRDKVIALADRLLGSFKTPFRVQENELHISISVGVSFYPGDGASPEEILKNADVAMYAAKEEGKGKYIIFDPAFLQAFSERVNMEKYLRKALERNEFMVFYQPQIRLRNGCIYGFEALIRWNSPERGMVSPLSFIKIAEDSRLIVPIGEWVLAQSCMFAKRLQDEGYGDYKMAVNISVVQLLEDGFVDSVLRILEKSGLNPEQLELEITESMIMESFHLVISKLDLLKSKGIQIALDDFGTGYSSLGSLKNMPITTLKVDKSFIEHVPEQEDNRNLARTIVMIGRKLGMRVVAEGVETELQLQHVKRAKCDLVQGYLFSKPLPELEALELVRSGRKYPVKEDKLPSEDLV</sequence>
<keyword evidence="2" id="KW-0812">Transmembrane</keyword>
<evidence type="ECO:0000259" key="6">
    <source>
        <dbReference type="PROSITE" id="PS50883"/>
    </source>
</evidence>
<evidence type="ECO:0000256" key="1">
    <source>
        <dbReference type="SAM" id="Coils"/>
    </source>
</evidence>
<name>A0ABW3RTP2_9BACL</name>
<dbReference type="SUPFAM" id="SSF55073">
    <property type="entry name" value="Nucleotide cyclase"/>
    <property type="match status" value="1"/>
</dbReference>
<dbReference type="PANTHER" id="PTHR44757:SF2">
    <property type="entry name" value="BIOFILM ARCHITECTURE MAINTENANCE PROTEIN MBAA"/>
    <property type="match status" value="1"/>
</dbReference>
<dbReference type="PANTHER" id="PTHR44757">
    <property type="entry name" value="DIGUANYLATE CYCLASE DGCP"/>
    <property type="match status" value="1"/>
</dbReference>
<dbReference type="InterPro" id="IPR013655">
    <property type="entry name" value="PAS_fold_3"/>
</dbReference>
<dbReference type="SMART" id="SM00052">
    <property type="entry name" value="EAL"/>
    <property type="match status" value="1"/>
</dbReference>
<keyword evidence="9" id="KW-1185">Reference proteome</keyword>
<accession>A0ABW3RTP2</accession>
<dbReference type="NCBIfam" id="TIGR00254">
    <property type="entry name" value="GGDEF"/>
    <property type="match status" value="1"/>
</dbReference>
<feature type="domain" description="PAS" evidence="4">
    <location>
        <begin position="484"/>
        <end position="530"/>
    </location>
</feature>
<dbReference type="SUPFAM" id="SSF141868">
    <property type="entry name" value="EAL domain-like"/>
    <property type="match status" value="1"/>
</dbReference>
<dbReference type="InterPro" id="IPR035919">
    <property type="entry name" value="EAL_sf"/>
</dbReference>
<dbReference type="Gene3D" id="3.30.70.270">
    <property type="match status" value="1"/>
</dbReference>
<dbReference type="SUPFAM" id="SSF53850">
    <property type="entry name" value="Periplasmic binding protein-like II"/>
    <property type="match status" value="1"/>
</dbReference>
<organism evidence="8 9">
    <name type="scientific">Paenibacillus puldeungensis</name>
    <dbReference type="NCBI Taxonomy" id="696536"/>
    <lineage>
        <taxon>Bacteria</taxon>
        <taxon>Bacillati</taxon>
        <taxon>Bacillota</taxon>
        <taxon>Bacilli</taxon>
        <taxon>Bacillales</taxon>
        <taxon>Paenibacillaceae</taxon>
        <taxon>Paenibacillus</taxon>
    </lineage>
</organism>
<dbReference type="CDD" id="cd01948">
    <property type="entry name" value="EAL"/>
    <property type="match status" value="1"/>
</dbReference>
<feature type="domain" description="PAS" evidence="4">
    <location>
        <begin position="295"/>
        <end position="366"/>
    </location>
</feature>
<keyword evidence="1" id="KW-0175">Coiled coil</keyword>
<reference evidence="9" key="1">
    <citation type="journal article" date="2019" name="Int. J. Syst. Evol. Microbiol.">
        <title>The Global Catalogue of Microorganisms (GCM) 10K type strain sequencing project: providing services to taxonomists for standard genome sequencing and annotation.</title>
        <authorList>
            <consortium name="The Broad Institute Genomics Platform"/>
            <consortium name="The Broad Institute Genome Sequencing Center for Infectious Disease"/>
            <person name="Wu L."/>
            <person name="Ma J."/>
        </authorList>
    </citation>
    <scope>NUCLEOTIDE SEQUENCE [LARGE SCALE GENOMIC DNA]</scope>
    <source>
        <strain evidence="9">CCUG 59189</strain>
    </source>
</reference>
<dbReference type="Gene3D" id="3.40.190.10">
    <property type="entry name" value="Periplasmic binding protein-like II"/>
    <property type="match status" value="2"/>
</dbReference>
<feature type="signal peptide" evidence="3">
    <location>
        <begin position="1"/>
        <end position="27"/>
    </location>
</feature>
<comment type="caution">
    <text evidence="8">The sequence shown here is derived from an EMBL/GenBank/DDBJ whole genome shotgun (WGS) entry which is preliminary data.</text>
</comment>
<dbReference type="Gene3D" id="3.30.450.20">
    <property type="entry name" value="PAS domain"/>
    <property type="match status" value="3"/>
</dbReference>